<proteinExistence type="predicted"/>
<sequence length="101" mass="11272">NGPIANDWDIIAIQEPHMKTNGSTDSPTSFVALYPSTQYDTPMPQSRSVLLISKSLDSNSWQQLPFPSPDVTVIQLQGPFGHCTIFNVYNDCKHHDTIKLL</sequence>
<dbReference type="OrthoDB" id="2840473at2759"/>
<keyword evidence="2" id="KW-1185">Reference proteome</keyword>
<protein>
    <recommendedName>
        <fullName evidence="3">Endonuclease/exonuclease/phosphatase domain-containing protein</fullName>
    </recommendedName>
</protein>
<feature type="non-terminal residue" evidence="1">
    <location>
        <position position="101"/>
    </location>
</feature>
<dbReference type="Gene3D" id="3.60.10.10">
    <property type="entry name" value="Endonuclease/exonuclease/phosphatase"/>
    <property type="match status" value="1"/>
</dbReference>
<gene>
    <name evidence="1" type="ORF">PAXINDRAFT_49818</name>
</gene>
<dbReference type="SUPFAM" id="SSF56219">
    <property type="entry name" value="DNase I-like"/>
    <property type="match status" value="1"/>
</dbReference>
<evidence type="ECO:0000313" key="2">
    <source>
        <dbReference type="Proteomes" id="UP000053647"/>
    </source>
</evidence>
<evidence type="ECO:0008006" key="3">
    <source>
        <dbReference type="Google" id="ProtNLM"/>
    </source>
</evidence>
<dbReference type="EMBL" id="KN819491">
    <property type="protein sequence ID" value="KIJ09203.1"/>
    <property type="molecule type" value="Genomic_DNA"/>
</dbReference>
<organism evidence="1 2">
    <name type="scientific">Paxillus involutus ATCC 200175</name>
    <dbReference type="NCBI Taxonomy" id="664439"/>
    <lineage>
        <taxon>Eukaryota</taxon>
        <taxon>Fungi</taxon>
        <taxon>Dikarya</taxon>
        <taxon>Basidiomycota</taxon>
        <taxon>Agaricomycotina</taxon>
        <taxon>Agaricomycetes</taxon>
        <taxon>Agaricomycetidae</taxon>
        <taxon>Boletales</taxon>
        <taxon>Paxilineae</taxon>
        <taxon>Paxillaceae</taxon>
        <taxon>Paxillus</taxon>
    </lineage>
</organism>
<accession>A0A0C9TE35</accession>
<dbReference type="InterPro" id="IPR036691">
    <property type="entry name" value="Endo/exonu/phosph_ase_sf"/>
</dbReference>
<name>A0A0C9TE35_PAXIN</name>
<reference evidence="2" key="2">
    <citation type="submission" date="2015-01" db="EMBL/GenBank/DDBJ databases">
        <title>Evolutionary Origins and Diversification of the Mycorrhizal Mutualists.</title>
        <authorList>
            <consortium name="DOE Joint Genome Institute"/>
            <consortium name="Mycorrhizal Genomics Consortium"/>
            <person name="Kohler A."/>
            <person name="Kuo A."/>
            <person name="Nagy L.G."/>
            <person name="Floudas D."/>
            <person name="Copeland A."/>
            <person name="Barry K.W."/>
            <person name="Cichocki N."/>
            <person name="Veneault-Fourrey C."/>
            <person name="LaButti K."/>
            <person name="Lindquist E.A."/>
            <person name="Lipzen A."/>
            <person name="Lundell T."/>
            <person name="Morin E."/>
            <person name="Murat C."/>
            <person name="Riley R."/>
            <person name="Ohm R."/>
            <person name="Sun H."/>
            <person name="Tunlid A."/>
            <person name="Henrissat B."/>
            <person name="Grigoriev I.V."/>
            <person name="Hibbett D.S."/>
            <person name="Martin F."/>
        </authorList>
    </citation>
    <scope>NUCLEOTIDE SEQUENCE [LARGE SCALE GENOMIC DNA]</scope>
    <source>
        <strain evidence="2">ATCC 200175</strain>
    </source>
</reference>
<dbReference type="AlphaFoldDB" id="A0A0C9TE35"/>
<dbReference type="Proteomes" id="UP000053647">
    <property type="component" value="Unassembled WGS sequence"/>
</dbReference>
<reference evidence="1 2" key="1">
    <citation type="submission" date="2014-06" db="EMBL/GenBank/DDBJ databases">
        <authorList>
            <consortium name="DOE Joint Genome Institute"/>
            <person name="Kuo A."/>
            <person name="Kohler A."/>
            <person name="Nagy L.G."/>
            <person name="Floudas D."/>
            <person name="Copeland A."/>
            <person name="Barry K.W."/>
            <person name="Cichocki N."/>
            <person name="Veneault-Fourrey C."/>
            <person name="LaButti K."/>
            <person name="Lindquist E.A."/>
            <person name="Lipzen A."/>
            <person name="Lundell T."/>
            <person name="Morin E."/>
            <person name="Murat C."/>
            <person name="Sun H."/>
            <person name="Tunlid A."/>
            <person name="Henrissat B."/>
            <person name="Grigoriev I.V."/>
            <person name="Hibbett D.S."/>
            <person name="Martin F."/>
            <person name="Nordberg H.P."/>
            <person name="Cantor M.N."/>
            <person name="Hua S.X."/>
        </authorList>
    </citation>
    <scope>NUCLEOTIDE SEQUENCE [LARGE SCALE GENOMIC DNA]</scope>
    <source>
        <strain evidence="1 2">ATCC 200175</strain>
    </source>
</reference>
<evidence type="ECO:0000313" key="1">
    <source>
        <dbReference type="EMBL" id="KIJ09203.1"/>
    </source>
</evidence>
<dbReference type="HOGENOM" id="CLU_159031_1_0_1"/>
<feature type="non-terminal residue" evidence="1">
    <location>
        <position position="1"/>
    </location>
</feature>